<evidence type="ECO:0000256" key="7">
    <source>
        <dbReference type="ARBA" id="ARBA00023242"/>
    </source>
</evidence>
<evidence type="ECO:0000313" key="11">
    <source>
        <dbReference type="EMBL" id="KAG6379909.1"/>
    </source>
</evidence>
<dbReference type="Pfam" id="PF22788">
    <property type="entry name" value="COP9_hel_rpt"/>
    <property type="match status" value="1"/>
</dbReference>
<evidence type="ECO:0000256" key="6">
    <source>
        <dbReference type="ARBA" id="ARBA00022790"/>
    </source>
</evidence>
<gene>
    <name evidence="11" type="ORF">JVT61DRAFT_10473</name>
</gene>
<keyword evidence="6" id="KW-0736">Signalosome</keyword>
<evidence type="ECO:0000256" key="4">
    <source>
        <dbReference type="ARBA" id="ARBA00014878"/>
    </source>
</evidence>
<feature type="region of interest" description="Disordered" evidence="8">
    <location>
        <begin position="1"/>
        <end position="64"/>
    </location>
</feature>
<dbReference type="Proteomes" id="UP000683000">
    <property type="component" value="Unassembled WGS sequence"/>
</dbReference>
<feature type="compositionally biased region" description="Low complexity" evidence="8">
    <location>
        <begin position="19"/>
        <end position="60"/>
    </location>
</feature>
<dbReference type="GO" id="GO:0006511">
    <property type="term" value="P:ubiquitin-dependent protein catabolic process"/>
    <property type="evidence" value="ECO:0007669"/>
    <property type="project" value="TreeGrafter"/>
</dbReference>
<evidence type="ECO:0000256" key="1">
    <source>
        <dbReference type="ARBA" id="ARBA00004123"/>
    </source>
</evidence>
<feature type="domain" description="COP9 signalosome complex subunit 3 N-terminal helical repeats" evidence="10">
    <location>
        <begin position="109"/>
        <end position="312"/>
    </location>
</feature>
<dbReference type="EMBL" id="JAGFBS010000004">
    <property type="protein sequence ID" value="KAG6379909.1"/>
    <property type="molecule type" value="Genomic_DNA"/>
</dbReference>
<keyword evidence="12" id="KW-1185">Reference proteome</keyword>
<evidence type="ECO:0000259" key="10">
    <source>
        <dbReference type="Pfam" id="PF22788"/>
    </source>
</evidence>
<dbReference type="GO" id="GO:0008180">
    <property type="term" value="C:COP9 signalosome"/>
    <property type="evidence" value="ECO:0007669"/>
    <property type="project" value="UniProtKB-KW"/>
</dbReference>
<dbReference type="PANTHER" id="PTHR10758">
    <property type="entry name" value="26S PROTEASOME NON-ATPASE REGULATORY SUBUNIT 3/COP9 SIGNALOSOME COMPLEX SUBUNIT 3"/>
    <property type="match status" value="1"/>
</dbReference>
<dbReference type="PANTHER" id="PTHR10758:SF1">
    <property type="entry name" value="COP9 SIGNALOSOME COMPLEX SUBUNIT 3"/>
    <property type="match status" value="1"/>
</dbReference>
<comment type="similarity">
    <text evidence="3">Belongs to the CSN3 family.</text>
</comment>
<evidence type="ECO:0000256" key="3">
    <source>
        <dbReference type="ARBA" id="ARBA00007084"/>
    </source>
</evidence>
<name>A0A8I2YV81_9AGAM</name>
<comment type="caution">
    <text evidence="11">The sequence shown here is derived from an EMBL/GenBank/DDBJ whole genome shotgun (WGS) entry which is preliminary data.</text>
</comment>
<evidence type="ECO:0000313" key="12">
    <source>
        <dbReference type="Proteomes" id="UP000683000"/>
    </source>
</evidence>
<evidence type="ECO:0000256" key="5">
    <source>
        <dbReference type="ARBA" id="ARBA00022490"/>
    </source>
</evidence>
<organism evidence="11 12">
    <name type="scientific">Boletus reticuloceps</name>
    <dbReference type="NCBI Taxonomy" id="495285"/>
    <lineage>
        <taxon>Eukaryota</taxon>
        <taxon>Fungi</taxon>
        <taxon>Dikarya</taxon>
        <taxon>Basidiomycota</taxon>
        <taxon>Agaricomycotina</taxon>
        <taxon>Agaricomycetes</taxon>
        <taxon>Agaricomycetidae</taxon>
        <taxon>Boletales</taxon>
        <taxon>Boletineae</taxon>
        <taxon>Boletaceae</taxon>
        <taxon>Boletoideae</taxon>
        <taxon>Boletus</taxon>
    </lineage>
</organism>
<dbReference type="InterPro" id="IPR055089">
    <property type="entry name" value="COP9_N"/>
</dbReference>
<accession>A0A8I2YV81</accession>
<proteinExistence type="inferred from homology"/>
<evidence type="ECO:0000259" key="9">
    <source>
        <dbReference type="Pfam" id="PF01399"/>
    </source>
</evidence>
<dbReference type="InterPro" id="IPR050756">
    <property type="entry name" value="CSN3"/>
</dbReference>
<dbReference type="InterPro" id="IPR000717">
    <property type="entry name" value="PCI_dom"/>
</dbReference>
<evidence type="ECO:0000256" key="2">
    <source>
        <dbReference type="ARBA" id="ARBA00004496"/>
    </source>
</evidence>
<protein>
    <recommendedName>
        <fullName evidence="4">COP9 signalosome complex subunit 3</fullName>
    </recommendedName>
</protein>
<keyword evidence="5" id="KW-0963">Cytoplasm</keyword>
<dbReference type="GO" id="GO:0005737">
    <property type="term" value="C:cytoplasm"/>
    <property type="evidence" value="ECO:0007669"/>
    <property type="project" value="UniProtKB-SubCell"/>
</dbReference>
<sequence length="495" mass="54047">MSQPNLPTPPQQSTPQPEPEVQQQPSPVQSQASPQTQTLAQTQTQTQTQTQVPTSPTSAPENPASVSLVNIVTAITTDVPPWQLNQHLKTFAPKEVRDVVLASLLPDGQDPLSLLDMQANTLGILHILAARLHTIGAPNLPFEYVAEFCQTFVPEQARYTPEKVTLLAVGIPLLAEVAGNVALAIQPLLHLLTRYAPSMSHLTTIHPIFLRTCVSTRHFAAALPVLAYPITIIDTSISDLSYNDNLVYHYAGGMVYAALKRWTAAQEFFEICACSPGSASAAIQMEALKKLVLVQLIHEGKTTPPPKYIHPVLPRLLKGTPYSAFVNAYPDRRAELRSIVEGELVFTTEKTLGLVLQALERAPRWSIKKLTSTYLTLHLSDIARAVGIESVEEVRGLILDMIASSEISAQLSADGTVSFFDPPVTFKKEDVDRVLARAQEQATLLACLEREMARSKEYLTKAVKGKEEASWGAMDDDSGDRMGSGLGWVDDIGFS</sequence>
<keyword evidence="7" id="KW-0539">Nucleus</keyword>
<evidence type="ECO:0000256" key="8">
    <source>
        <dbReference type="SAM" id="MobiDB-lite"/>
    </source>
</evidence>
<feature type="domain" description="PCI" evidence="9">
    <location>
        <begin position="366"/>
        <end position="419"/>
    </location>
</feature>
<dbReference type="AlphaFoldDB" id="A0A8I2YV81"/>
<dbReference type="OrthoDB" id="29061at2759"/>
<comment type="subcellular location">
    <subcellularLocation>
        <location evidence="2">Cytoplasm</location>
    </subcellularLocation>
    <subcellularLocation>
        <location evidence="1">Nucleus</location>
    </subcellularLocation>
</comment>
<reference evidence="11" key="1">
    <citation type="submission" date="2021-03" db="EMBL/GenBank/DDBJ databases">
        <title>Evolutionary innovations through gain and loss of genes in the ectomycorrhizal Boletales.</title>
        <authorList>
            <person name="Wu G."/>
            <person name="Miyauchi S."/>
            <person name="Morin E."/>
            <person name="Yang Z.-L."/>
            <person name="Xu J."/>
            <person name="Martin F.M."/>
        </authorList>
    </citation>
    <scope>NUCLEOTIDE SEQUENCE</scope>
    <source>
        <strain evidence="11">BR01</strain>
    </source>
</reference>
<feature type="compositionally biased region" description="Pro residues" evidence="8">
    <location>
        <begin position="1"/>
        <end position="18"/>
    </location>
</feature>
<dbReference type="Pfam" id="PF01399">
    <property type="entry name" value="PCI"/>
    <property type="match status" value="1"/>
</dbReference>